<keyword evidence="1" id="KW-0812">Transmembrane</keyword>
<name>A0A1I8AMA5_9BILA</name>
<keyword evidence="4" id="KW-1185">Reference proteome</keyword>
<feature type="chain" id="PRO_5009314874" evidence="2">
    <location>
        <begin position="20"/>
        <end position="606"/>
    </location>
</feature>
<evidence type="ECO:0000256" key="2">
    <source>
        <dbReference type="SAM" id="SignalP"/>
    </source>
</evidence>
<keyword evidence="1" id="KW-1133">Transmembrane helix</keyword>
<sequence length="606" mass="68582">MQKTVCVALVVLLGLSVEADDLSERMTSKGLVRGLEVLNKEDNSTIGFKFLGIPYAQPLLKDLRYKKPQEKSAWKDPLDATRPKPQCLAQPHISKESGNYTTITTENCLYVNVIVPEQCNQNTSCPVLVRIPNTDESPNESLADKFAFENGIVVVTVSYRIRSFGFLNLSPNVTISQNTNVALHDISMALNWINKEIHVFQGDPTQVTLYGNRNAAFLIDLLSLSPTTSHLFSRTILTSATANYRDVTQKSSCCASQVFSINAQCARSDTEFSKAKNSEIVLSCLRSRDPNYLLDVENKMNLTELFQSPMIDGGEQGIFPQNVSSLSANRSALTTLLISFSNEHLQADDLFHGGKVDEKKLKTVCADLTGDKELAVECGRVYSKSHKAINIYNDKRIYFGFIKSALSMIEANSSVYLMEIYGDHTEEASKMNLEKPKSVFSKVIASFIREEEFDENHMEKYSSDKHNYYLLEEENLKPKQNYHTEAVNFWIKVDLKHQRTTNESTQCCASPSEKRLFNTARKLFGDRSPSPSRNGLGFPLVPSNFIAAREWSPLHNAWFTVALFIVIFAVLYIVRRWIKERERHFAYDRLSDDVQLHLFNKQTVYG</sequence>
<dbReference type="Pfam" id="PF00135">
    <property type="entry name" value="COesterase"/>
    <property type="match status" value="1"/>
</dbReference>
<dbReference type="Proteomes" id="UP000095287">
    <property type="component" value="Unplaced"/>
</dbReference>
<dbReference type="Gene3D" id="3.40.50.1820">
    <property type="entry name" value="alpha/beta hydrolase"/>
    <property type="match status" value="1"/>
</dbReference>
<feature type="domain" description="Carboxylesterase type B" evidence="3">
    <location>
        <begin position="26"/>
        <end position="345"/>
    </location>
</feature>
<keyword evidence="1" id="KW-0472">Membrane</keyword>
<evidence type="ECO:0000256" key="1">
    <source>
        <dbReference type="SAM" id="Phobius"/>
    </source>
</evidence>
<accession>A0A1I8AMA5</accession>
<protein>
    <submittedName>
        <fullName evidence="5">COesterase domain-containing protein</fullName>
    </submittedName>
</protein>
<dbReference type="PANTHER" id="PTHR11559">
    <property type="entry name" value="CARBOXYLESTERASE"/>
    <property type="match status" value="1"/>
</dbReference>
<dbReference type="InterPro" id="IPR029058">
    <property type="entry name" value="AB_hydrolase_fold"/>
</dbReference>
<dbReference type="InterPro" id="IPR002018">
    <property type="entry name" value="CarbesteraseB"/>
</dbReference>
<dbReference type="SUPFAM" id="SSF53474">
    <property type="entry name" value="alpha/beta-Hydrolases"/>
    <property type="match status" value="1"/>
</dbReference>
<evidence type="ECO:0000259" key="3">
    <source>
        <dbReference type="Pfam" id="PF00135"/>
    </source>
</evidence>
<keyword evidence="2" id="KW-0732">Signal</keyword>
<evidence type="ECO:0000313" key="5">
    <source>
        <dbReference type="WBParaSite" id="L893_g7188.t1"/>
    </source>
</evidence>
<dbReference type="WBParaSite" id="L893_g7188.t1">
    <property type="protein sequence ID" value="L893_g7188.t1"/>
    <property type="gene ID" value="L893_g7188"/>
</dbReference>
<proteinExistence type="predicted"/>
<feature type="transmembrane region" description="Helical" evidence="1">
    <location>
        <begin position="557"/>
        <end position="574"/>
    </location>
</feature>
<reference evidence="5" key="1">
    <citation type="submission" date="2016-11" db="UniProtKB">
        <authorList>
            <consortium name="WormBaseParasite"/>
        </authorList>
    </citation>
    <scope>IDENTIFICATION</scope>
</reference>
<organism evidence="4 5">
    <name type="scientific">Steinernema glaseri</name>
    <dbReference type="NCBI Taxonomy" id="37863"/>
    <lineage>
        <taxon>Eukaryota</taxon>
        <taxon>Metazoa</taxon>
        <taxon>Ecdysozoa</taxon>
        <taxon>Nematoda</taxon>
        <taxon>Chromadorea</taxon>
        <taxon>Rhabditida</taxon>
        <taxon>Tylenchina</taxon>
        <taxon>Panagrolaimomorpha</taxon>
        <taxon>Strongyloidoidea</taxon>
        <taxon>Steinernematidae</taxon>
        <taxon>Steinernema</taxon>
    </lineage>
</organism>
<feature type="signal peptide" evidence="2">
    <location>
        <begin position="1"/>
        <end position="19"/>
    </location>
</feature>
<dbReference type="InterPro" id="IPR050309">
    <property type="entry name" value="Type-B_Carboxylest/Lipase"/>
</dbReference>
<dbReference type="AlphaFoldDB" id="A0A1I8AMA5"/>
<evidence type="ECO:0000313" key="4">
    <source>
        <dbReference type="Proteomes" id="UP000095287"/>
    </source>
</evidence>